<dbReference type="OrthoDB" id="9802344at2"/>
<evidence type="ECO:0000313" key="3">
    <source>
        <dbReference type="Proteomes" id="UP000309061"/>
    </source>
</evidence>
<gene>
    <name evidence="2" type="ORF">H2LOC_009405</name>
</gene>
<organism evidence="2 3">
    <name type="scientific">Methylocystis heyeri</name>
    <dbReference type="NCBI Taxonomy" id="391905"/>
    <lineage>
        <taxon>Bacteria</taxon>
        <taxon>Pseudomonadati</taxon>
        <taxon>Pseudomonadota</taxon>
        <taxon>Alphaproteobacteria</taxon>
        <taxon>Hyphomicrobiales</taxon>
        <taxon>Methylocystaceae</taxon>
        <taxon>Methylocystis</taxon>
    </lineage>
</organism>
<accession>A0A6B8KHF5</accession>
<dbReference type="GO" id="GO:0003677">
    <property type="term" value="F:DNA binding"/>
    <property type="evidence" value="ECO:0007669"/>
    <property type="project" value="UniProtKB-KW"/>
</dbReference>
<evidence type="ECO:0000256" key="1">
    <source>
        <dbReference type="ARBA" id="ARBA00023125"/>
    </source>
</evidence>
<sequence length="144" mass="15909">MRLTIHSDLAFRTLILLAAAGEEGVDIPKIAKTYDVSENHLRKVAQRLAQFGWVTSTRGRGGGLRLGVEPDKIFIGEVLRRMETDFALVDCLGHAPERCLITGNCGLQNIFGEALRAWFKVLDQYTLADALSRSRGLEKALQLG</sequence>
<dbReference type="KEGG" id="mhey:H2LOC_009405"/>
<keyword evidence="1" id="KW-0238">DNA-binding</keyword>
<dbReference type="GO" id="GO:0003700">
    <property type="term" value="F:DNA-binding transcription factor activity"/>
    <property type="evidence" value="ECO:0007669"/>
    <property type="project" value="TreeGrafter"/>
</dbReference>
<dbReference type="PANTHER" id="PTHR33221:SF4">
    <property type="entry name" value="HTH-TYPE TRANSCRIPTIONAL REPRESSOR NSRR"/>
    <property type="match status" value="1"/>
</dbReference>
<dbReference type="AlphaFoldDB" id="A0A6B8KHF5"/>
<proteinExistence type="predicted"/>
<protein>
    <submittedName>
        <fullName evidence="2">Rrf2 family transcriptional regulator</fullName>
    </submittedName>
</protein>
<dbReference type="Gene3D" id="1.10.10.10">
    <property type="entry name" value="Winged helix-like DNA-binding domain superfamily/Winged helix DNA-binding domain"/>
    <property type="match status" value="1"/>
</dbReference>
<dbReference type="PANTHER" id="PTHR33221">
    <property type="entry name" value="WINGED HELIX-TURN-HELIX TRANSCRIPTIONAL REGULATOR, RRF2 FAMILY"/>
    <property type="match status" value="1"/>
</dbReference>
<dbReference type="InterPro" id="IPR036390">
    <property type="entry name" value="WH_DNA-bd_sf"/>
</dbReference>
<dbReference type="InterPro" id="IPR036388">
    <property type="entry name" value="WH-like_DNA-bd_sf"/>
</dbReference>
<dbReference type="SUPFAM" id="SSF46785">
    <property type="entry name" value="Winged helix' DNA-binding domain"/>
    <property type="match status" value="1"/>
</dbReference>
<dbReference type="Proteomes" id="UP000309061">
    <property type="component" value="Chromosome"/>
</dbReference>
<dbReference type="InterPro" id="IPR000944">
    <property type="entry name" value="Tscrpt_reg_Rrf2"/>
</dbReference>
<dbReference type="RefSeq" id="WP_154331609.1">
    <property type="nucleotide sequence ID" value="NZ_CP046052.1"/>
</dbReference>
<dbReference type="NCBIfam" id="TIGR00738">
    <property type="entry name" value="rrf2_super"/>
    <property type="match status" value="1"/>
</dbReference>
<evidence type="ECO:0000313" key="2">
    <source>
        <dbReference type="EMBL" id="QGM45900.1"/>
    </source>
</evidence>
<keyword evidence="3" id="KW-1185">Reference proteome</keyword>
<dbReference type="EMBL" id="CP046052">
    <property type="protein sequence ID" value="QGM45900.1"/>
    <property type="molecule type" value="Genomic_DNA"/>
</dbReference>
<reference evidence="2 3" key="1">
    <citation type="submission" date="2019-11" db="EMBL/GenBank/DDBJ databases">
        <title>The genome sequence of Methylocystis heyeri.</title>
        <authorList>
            <person name="Oshkin I.Y."/>
            <person name="Miroshnikov K."/>
            <person name="Dedysh S.N."/>
        </authorList>
    </citation>
    <scope>NUCLEOTIDE SEQUENCE [LARGE SCALE GENOMIC DNA]</scope>
    <source>
        <strain evidence="2 3">H2</strain>
    </source>
</reference>
<dbReference type="GO" id="GO:0005829">
    <property type="term" value="C:cytosol"/>
    <property type="evidence" value="ECO:0007669"/>
    <property type="project" value="TreeGrafter"/>
</dbReference>
<dbReference type="Pfam" id="PF02082">
    <property type="entry name" value="Rrf2"/>
    <property type="match status" value="1"/>
</dbReference>
<name>A0A6B8KHF5_9HYPH</name>
<dbReference type="PROSITE" id="PS51197">
    <property type="entry name" value="HTH_RRF2_2"/>
    <property type="match status" value="1"/>
</dbReference>